<dbReference type="GO" id="GO:0000155">
    <property type="term" value="F:phosphorelay sensor kinase activity"/>
    <property type="evidence" value="ECO:0007669"/>
    <property type="project" value="InterPro"/>
</dbReference>
<dbReference type="InterPro" id="IPR029787">
    <property type="entry name" value="Nucleotide_cyclase"/>
</dbReference>
<dbReference type="InterPro" id="IPR004358">
    <property type="entry name" value="Sig_transdc_His_kin-like_C"/>
</dbReference>
<evidence type="ECO:0000259" key="11">
    <source>
        <dbReference type="PROSITE" id="PS50109"/>
    </source>
</evidence>
<evidence type="ECO:0000256" key="7">
    <source>
        <dbReference type="ARBA" id="ARBA00022840"/>
    </source>
</evidence>
<keyword evidence="14" id="KW-1185">Reference proteome</keyword>
<accession>A0A3G3JYQ1</accession>
<keyword evidence="7" id="KW-0067">ATP-binding</keyword>
<evidence type="ECO:0000256" key="1">
    <source>
        <dbReference type="ARBA" id="ARBA00000085"/>
    </source>
</evidence>
<dbReference type="SUPFAM" id="SSF47384">
    <property type="entry name" value="Homodimeric domain of signal transducing histidine kinase"/>
    <property type="match status" value="1"/>
</dbReference>
<dbReference type="InterPro" id="IPR003594">
    <property type="entry name" value="HATPase_dom"/>
</dbReference>
<feature type="transmembrane region" description="Helical" evidence="10">
    <location>
        <begin position="121"/>
        <end position="141"/>
    </location>
</feature>
<dbReference type="AlphaFoldDB" id="A0A3G3JYQ1"/>
<proteinExistence type="predicted"/>
<dbReference type="SMART" id="SM00388">
    <property type="entry name" value="HisKA"/>
    <property type="match status" value="1"/>
</dbReference>
<evidence type="ECO:0000256" key="8">
    <source>
        <dbReference type="ARBA" id="ARBA00023012"/>
    </source>
</evidence>
<keyword evidence="8" id="KW-0902">Two-component regulatory system</keyword>
<feature type="region of interest" description="Disordered" evidence="9">
    <location>
        <begin position="556"/>
        <end position="575"/>
    </location>
</feature>
<dbReference type="SUPFAM" id="SSF55073">
    <property type="entry name" value="Nucleotide cyclase"/>
    <property type="match status" value="1"/>
</dbReference>
<feature type="domain" description="Histidine kinase" evidence="11">
    <location>
        <begin position="347"/>
        <end position="551"/>
    </location>
</feature>
<feature type="transmembrane region" description="Helical" evidence="10">
    <location>
        <begin position="95"/>
        <end position="114"/>
    </location>
</feature>
<protein>
    <recommendedName>
        <fullName evidence="2">histidine kinase</fullName>
        <ecNumber evidence="2">2.7.13.3</ecNumber>
    </recommendedName>
</protein>
<comment type="catalytic activity">
    <reaction evidence="1">
        <text>ATP + protein L-histidine = ADP + protein N-phospho-L-histidine.</text>
        <dbReference type="EC" id="2.7.13.3"/>
    </reaction>
</comment>
<name>A0A3G3JYQ1_9BACL</name>
<evidence type="ECO:0000256" key="2">
    <source>
        <dbReference type="ARBA" id="ARBA00012438"/>
    </source>
</evidence>
<keyword evidence="5" id="KW-0547">Nucleotide-binding</keyword>
<keyword evidence="10" id="KW-0472">Membrane</keyword>
<keyword evidence="10" id="KW-1133">Transmembrane helix</keyword>
<dbReference type="InterPro" id="IPR005467">
    <property type="entry name" value="His_kinase_dom"/>
</dbReference>
<dbReference type="PROSITE" id="PS50109">
    <property type="entry name" value="HIS_KIN"/>
    <property type="match status" value="1"/>
</dbReference>
<dbReference type="EMBL" id="CP033433">
    <property type="protein sequence ID" value="AYQ73388.1"/>
    <property type="molecule type" value="Genomic_DNA"/>
</dbReference>
<dbReference type="InterPro" id="IPR000160">
    <property type="entry name" value="GGDEF_dom"/>
</dbReference>
<dbReference type="PRINTS" id="PR00344">
    <property type="entry name" value="BCTRLSENSOR"/>
</dbReference>
<evidence type="ECO:0000256" key="9">
    <source>
        <dbReference type="SAM" id="MobiDB-lite"/>
    </source>
</evidence>
<dbReference type="Pfam" id="PF02518">
    <property type="entry name" value="HATPase_c"/>
    <property type="match status" value="1"/>
</dbReference>
<evidence type="ECO:0000313" key="14">
    <source>
        <dbReference type="Proteomes" id="UP000269097"/>
    </source>
</evidence>
<gene>
    <name evidence="13" type="ORF">EAV92_12890</name>
</gene>
<evidence type="ECO:0000256" key="4">
    <source>
        <dbReference type="ARBA" id="ARBA00022679"/>
    </source>
</evidence>
<keyword evidence="10" id="KW-0812">Transmembrane</keyword>
<dbReference type="PANTHER" id="PTHR43065">
    <property type="entry name" value="SENSOR HISTIDINE KINASE"/>
    <property type="match status" value="1"/>
</dbReference>
<dbReference type="EC" id="2.7.13.3" evidence="2"/>
<dbReference type="Gene3D" id="3.30.565.10">
    <property type="entry name" value="Histidine kinase-like ATPase, C-terminal domain"/>
    <property type="match status" value="1"/>
</dbReference>
<organism evidence="13 14">
    <name type="scientific">Cohnella candidum</name>
    <dbReference type="NCBI Taxonomy" id="2674991"/>
    <lineage>
        <taxon>Bacteria</taxon>
        <taxon>Bacillati</taxon>
        <taxon>Bacillota</taxon>
        <taxon>Bacilli</taxon>
        <taxon>Bacillales</taxon>
        <taxon>Paenibacillaceae</taxon>
        <taxon>Cohnella</taxon>
    </lineage>
</organism>
<dbReference type="PROSITE" id="PS50887">
    <property type="entry name" value="GGDEF"/>
    <property type="match status" value="1"/>
</dbReference>
<feature type="domain" description="GGDEF" evidence="12">
    <location>
        <begin position="213"/>
        <end position="330"/>
    </location>
</feature>
<dbReference type="KEGG" id="coh:EAV92_12890"/>
<dbReference type="CDD" id="cd00082">
    <property type="entry name" value="HisKA"/>
    <property type="match status" value="1"/>
</dbReference>
<evidence type="ECO:0000256" key="3">
    <source>
        <dbReference type="ARBA" id="ARBA00022553"/>
    </source>
</evidence>
<evidence type="ECO:0000259" key="12">
    <source>
        <dbReference type="PROSITE" id="PS50887"/>
    </source>
</evidence>
<dbReference type="Gene3D" id="1.10.287.130">
    <property type="match status" value="1"/>
</dbReference>
<feature type="transmembrane region" description="Helical" evidence="10">
    <location>
        <begin position="33"/>
        <end position="53"/>
    </location>
</feature>
<dbReference type="SUPFAM" id="SSF55874">
    <property type="entry name" value="ATPase domain of HSP90 chaperone/DNA topoisomerase II/histidine kinase"/>
    <property type="match status" value="1"/>
</dbReference>
<keyword evidence="4" id="KW-0808">Transferase</keyword>
<dbReference type="InterPro" id="IPR043128">
    <property type="entry name" value="Rev_trsase/Diguanyl_cyclase"/>
</dbReference>
<dbReference type="SMART" id="SM00387">
    <property type="entry name" value="HATPase_c"/>
    <property type="match status" value="1"/>
</dbReference>
<keyword evidence="3" id="KW-0597">Phosphoprotein</keyword>
<evidence type="ECO:0000256" key="5">
    <source>
        <dbReference type="ARBA" id="ARBA00022741"/>
    </source>
</evidence>
<dbReference type="InterPro" id="IPR036890">
    <property type="entry name" value="HATPase_C_sf"/>
</dbReference>
<dbReference type="InterPro" id="IPR036097">
    <property type="entry name" value="HisK_dim/P_sf"/>
</dbReference>
<evidence type="ECO:0000313" key="13">
    <source>
        <dbReference type="EMBL" id="AYQ73388.1"/>
    </source>
</evidence>
<dbReference type="Gene3D" id="3.30.70.270">
    <property type="match status" value="1"/>
</dbReference>
<dbReference type="Pfam" id="PF00990">
    <property type="entry name" value="GGDEF"/>
    <property type="match status" value="1"/>
</dbReference>
<sequence length="575" mass="65617">MEHVDAVCVNIKENDIRRAILSVWECTALGHKFYAYGITPIVTVFIAAASILLDKTPMIIPMLVSGLLFMLTATLKSRYGVLRYCQPVTLGLFHYFTHLNWTEILYLILISLVVRKHHRSYVSFLFTGILVLEYTVIRLTYMPHTTYNMVVSLFDFLAVYLVVVVFQYFLHSEQLAKRLQEQTNYLTTHDPLTGLLNYDCFLKAIQDLVDQDREFALITLDLQDFKSYHTPNIHNGNEIMINMSSKLKKTFKDSLAMSRYAGDRFAVAVPQKDNLLAEVDRLMDSNHFGFFVTYAVSNYPQEAATAAVLISMAEDRLFQNKRNGWLLREEIRFQEEKLRMVGELAAGMAHEIRNPLTTIKGFMQISKNNDYTMKPWFDLVMSEITRMSELTAEFLQFAKPHISNMKPELVQSCIDRVLYLTESEAALLGHLIHHERSDEPLQVLVDKDKLVQVLLNLIRNSFEAMKESGSVHIRLRGDTKHCFIEIEDTGSGMTQEQMEKIFTPFFTTKESGTGLGLSICKKIIQDHGGSLDARSVLDQGSSFTVKLPLLTEMPVQADADDNTQKTDQGISLIGR</sequence>
<dbReference type="Proteomes" id="UP000269097">
    <property type="component" value="Chromosome"/>
</dbReference>
<dbReference type="Pfam" id="PF00512">
    <property type="entry name" value="HisKA"/>
    <property type="match status" value="1"/>
</dbReference>
<evidence type="ECO:0000256" key="10">
    <source>
        <dbReference type="SAM" id="Phobius"/>
    </source>
</evidence>
<feature type="transmembrane region" description="Helical" evidence="10">
    <location>
        <begin position="147"/>
        <end position="170"/>
    </location>
</feature>
<keyword evidence="6" id="KW-0418">Kinase</keyword>
<reference evidence="13 14" key="1">
    <citation type="submission" date="2018-10" db="EMBL/GenBank/DDBJ databases">
        <title>Genome Sequence of Cohnella sp.</title>
        <authorList>
            <person name="Srinivasan S."/>
            <person name="Kim M.K."/>
        </authorList>
    </citation>
    <scope>NUCLEOTIDE SEQUENCE [LARGE SCALE GENOMIC DNA]</scope>
    <source>
        <strain evidence="13 14">18JY8-7</strain>
    </source>
</reference>
<feature type="transmembrane region" description="Helical" evidence="10">
    <location>
        <begin position="58"/>
        <end position="75"/>
    </location>
</feature>
<dbReference type="PANTHER" id="PTHR43065:SF10">
    <property type="entry name" value="PEROXIDE STRESS-ACTIVATED HISTIDINE KINASE MAK3"/>
    <property type="match status" value="1"/>
</dbReference>
<evidence type="ECO:0000256" key="6">
    <source>
        <dbReference type="ARBA" id="ARBA00022777"/>
    </source>
</evidence>
<dbReference type="GO" id="GO:0005524">
    <property type="term" value="F:ATP binding"/>
    <property type="evidence" value="ECO:0007669"/>
    <property type="project" value="UniProtKB-KW"/>
</dbReference>
<dbReference type="SMART" id="SM00267">
    <property type="entry name" value="GGDEF"/>
    <property type="match status" value="1"/>
</dbReference>
<dbReference type="InterPro" id="IPR003661">
    <property type="entry name" value="HisK_dim/P_dom"/>
</dbReference>